<dbReference type="Gene3D" id="1.10.10.10">
    <property type="entry name" value="Winged helix-like DNA-binding domain superfamily/Winged helix DNA-binding domain"/>
    <property type="match status" value="1"/>
</dbReference>
<dbReference type="GO" id="GO:0003677">
    <property type="term" value="F:DNA binding"/>
    <property type="evidence" value="ECO:0007669"/>
    <property type="project" value="UniProtKB-KW"/>
</dbReference>
<sequence>MGKHRSVGRLISILHRASQMYFQRESLPLGLPHGQFQALHFIAENEGLPQSQIQTHFELDKGSVSSLVKGLEKNGFIVRKSDELDKRAVKIYLTAKARKQLPAINKVFKEWTCQLLAGFSDKEKETLFDYMGRMMANVKD</sequence>
<protein>
    <submittedName>
        <fullName evidence="5">Transcriptional regulator</fullName>
    </submittedName>
</protein>
<evidence type="ECO:0000259" key="4">
    <source>
        <dbReference type="PROSITE" id="PS50995"/>
    </source>
</evidence>
<dbReference type="PROSITE" id="PS01117">
    <property type="entry name" value="HTH_MARR_1"/>
    <property type="match status" value="1"/>
</dbReference>
<dbReference type="PRINTS" id="PR00598">
    <property type="entry name" value="HTHMARR"/>
</dbReference>
<feature type="domain" description="HTH marR-type" evidence="4">
    <location>
        <begin position="7"/>
        <end position="136"/>
    </location>
</feature>
<evidence type="ECO:0000313" key="5">
    <source>
        <dbReference type="EMBL" id="GET34875.1"/>
    </source>
</evidence>
<keyword evidence="3" id="KW-0804">Transcription</keyword>
<accession>A0A5M4B3Z9</accession>
<proteinExistence type="predicted"/>
<evidence type="ECO:0000256" key="2">
    <source>
        <dbReference type="ARBA" id="ARBA00023125"/>
    </source>
</evidence>
<evidence type="ECO:0000256" key="3">
    <source>
        <dbReference type="ARBA" id="ARBA00023163"/>
    </source>
</evidence>
<dbReference type="PANTHER" id="PTHR42756">
    <property type="entry name" value="TRANSCRIPTIONAL REGULATOR, MARR"/>
    <property type="match status" value="1"/>
</dbReference>
<dbReference type="AlphaFoldDB" id="A0A5M4B3Z9"/>
<dbReference type="GO" id="GO:0003700">
    <property type="term" value="F:DNA-binding transcription factor activity"/>
    <property type="evidence" value="ECO:0007669"/>
    <property type="project" value="InterPro"/>
</dbReference>
<evidence type="ECO:0000256" key="1">
    <source>
        <dbReference type="ARBA" id="ARBA00023015"/>
    </source>
</evidence>
<dbReference type="EMBL" id="BLAX01000001">
    <property type="protein sequence ID" value="GET34875.1"/>
    <property type="molecule type" value="Genomic_DNA"/>
</dbReference>
<keyword evidence="2" id="KW-0238">DNA-binding</keyword>
<comment type="caution">
    <text evidence="5">The sequence shown here is derived from an EMBL/GenBank/DDBJ whole genome shotgun (WGS) entry which is preliminary data.</text>
</comment>
<gene>
    <name evidence="5" type="ORF">PbJCM13498_37380</name>
</gene>
<dbReference type="PROSITE" id="PS50995">
    <property type="entry name" value="HTH_MARR_2"/>
    <property type="match status" value="1"/>
</dbReference>
<dbReference type="OrthoDB" id="1467380at2"/>
<dbReference type="RefSeq" id="WP_025866048.1">
    <property type="nucleotide sequence ID" value="NZ_BLAX01000001.1"/>
</dbReference>
<dbReference type="InterPro" id="IPR023187">
    <property type="entry name" value="Tscrpt_reg_MarR-type_CS"/>
</dbReference>
<dbReference type="PANTHER" id="PTHR42756:SF1">
    <property type="entry name" value="TRANSCRIPTIONAL REPRESSOR OF EMRAB OPERON"/>
    <property type="match status" value="1"/>
</dbReference>
<organism evidence="5 6">
    <name type="scientific">Prolixibacter bellariivorans</name>
    <dbReference type="NCBI Taxonomy" id="314319"/>
    <lineage>
        <taxon>Bacteria</taxon>
        <taxon>Pseudomonadati</taxon>
        <taxon>Bacteroidota</taxon>
        <taxon>Bacteroidia</taxon>
        <taxon>Marinilabiliales</taxon>
        <taxon>Prolixibacteraceae</taxon>
        <taxon>Prolixibacter</taxon>
    </lineage>
</organism>
<dbReference type="SUPFAM" id="SSF46785">
    <property type="entry name" value="Winged helix' DNA-binding domain"/>
    <property type="match status" value="1"/>
</dbReference>
<dbReference type="Proteomes" id="UP000391834">
    <property type="component" value="Unassembled WGS sequence"/>
</dbReference>
<dbReference type="Pfam" id="PF12802">
    <property type="entry name" value="MarR_2"/>
    <property type="match status" value="1"/>
</dbReference>
<name>A0A5M4B3Z9_9BACT</name>
<dbReference type="InterPro" id="IPR036390">
    <property type="entry name" value="WH_DNA-bd_sf"/>
</dbReference>
<evidence type="ECO:0000313" key="6">
    <source>
        <dbReference type="Proteomes" id="UP000391834"/>
    </source>
</evidence>
<keyword evidence="6" id="KW-1185">Reference proteome</keyword>
<keyword evidence="1" id="KW-0805">Transcription regulation</keyword>
<reference evidence="5 6" key="1">
    <citation type="submission" date="2019-10" db="EMBL/GenBank/DDBJ databases">
        <title>Prolixibacter strains distinguished by the presence of nitrate reductase genes were adept at nitrate-dependent anaerobic corrosion of metallic iron and carbon steel.</title>
        <authorList>
            <person name="Iino T."/>
            <person name="Shono N."/>
            <person name="Ito K."/>
            <person name="Nakamura R."/>
            <person name="Sueoka K."/>
            <person name="Harayama S."/>
            <person name="Ohkuma M."/>
        </authorList>
    </citation>
    <scope>NUCLEOTIDE SEQUENCE [LARGE SCALE GENOMIC DNA]</scope>
    <source>
        <strain evidence="5 6">JCM 13498</strain>
    </source>
</reference>
<dbReference type="InterPro" id="IPR000835">
    <property type="entry name" value="HTH_MarR-typ"/>
</dbReference>
<dbReference type="SMART" id="SM00347">
    <property type="entry name" value="HTH_MARR"/>
    <property type="match status" value="1"/>
</dbReference>
<dbReference type="InterPro" id="IPR036388">
    <property type="entry name" value="WH-like_DNA-bd_sf"/>
</dbReference>